<dbReference type="GO" id="GO:0000156">
    <property type="term" value="F:phosphorelay response regulator activity"/>
    <property type="evidence" value="ECO:0007669"/>
    <property type="project" value="InterPro"/>
</dbReference>
<dbReference type="AlphaFoldDB" id="A0A1H9WCE3"/>
<dbReference type="SMART" id="SM00448">
    <property type="entry name" value="REC"/>
    <property type="match status" value="1"/>
</dbReference>
<gene>
    <name evidence="3" type="ORF">SAMN04488023_1705</name>
</gene>
<protein>
    <submittedName>
        <fullName evidence="3">Two component transcriptional regulator, LytTR family</fullName>
    </submittedName>
</protein>
<dbReference type="InterPro" id="IPR007492">
    <property type="entry name" value="LytTR_DNA-bd_dom"/>
</dbReference>
<dbReference type="PANTHER" id="PTHR37299:SF1">
    <property type="entry name" value="STAGE 0 SPORULATION PROTEIN A HOMOLOG"/>
    <property type="match status" value="1"/>
</dbReference>
<feature type="modified residue" description="4-aspartylphosphate" evidence="1">
    <location>
        <position position="56"/>
    </location>
</feature>
<evidence type="ECO:0000313" key="4">
    <source>
        <dbReference type="Proteomes" id="UP000199572"/>
    </source>
</evidence>
<dbReference type="Gene3D" id="3.40.50.2300">
    <property type="match status" value="1"/>
</dbReference>
<organism evidence="3 4">
    <name type="scientific">Pedobacter rhizosphaerae</name>
    <dbReference type="NCBI Taxonomy" id="390241"/>
    <lineage>
        <taxon>Bacteria</taxon>
        <taxon>Pseudomonadati</taxon>
        <taxon>Bacteroidota</taxon>
        <taxon>Sphingobacteriia</taxon>
        <taxon>Sphingobacteriales</taxon>
        <taxon>Sphingobacteriaceae</taxon>
        <taxon>Pedobacter</taxon>
    </lineage>
</organism>
<dbReference type="STRING" id="390241.SAMN04488023_1705"/>
<feature type="domain" description="Response regulatory" evidence="2">
    <location>
        <begin position="4"/>
        <end position="117"/>
    </location>
</feature>
<sequence length="242" mass="27797">MELTSIAIDDEPHALSDIGDLLSLTPGVNLRATFNNVNDAITHLQEYGPVDIVFCDISMPVTDGIEGAKMLKVYCDHLVYSTAHRNYGEEAFHEGASGYLVKPIIHERLIEQIEQLKEIQEKSRREEYSEKKFAFVRGKTKHSFIRVFYQDIVYFEALLNHIKIITTENTEITYVGLKQLERDLMRHPDFIRIGKSHMISINYLKKVEGYMAFMTNGECLSIGEKYRHAFTEILRKGMLSGS</sequence>
<dbReference type="Proteomes" id="UP000199572">
    <property type="component" value="Unassembled WGS sequence"/>
</dbReference>
<dbReference type="Pfam" id="PF00072">
    <property type="entry name" value="Response_reg"/>
    <property type="match status" value="1"/>
</dbReference>
<dbReference type="GO" id="GO:0003677">
    <property type="term" value="F:DNA binding"/>
    <property type="evidence" value="ECO:0007669"/>
    <property type="project" value="InterPro"/>
</dbReference>
<dbReference type="EMBL" id="FOGG01000070">
    <property type="protein sequence ID" value="SES31459.1"/>
    <property type="molecule type" value="Genomic_DNA"/>
</dbReference>
<dbReference type="InterPro" id="IPR001789">
    <property type="entry name" value="Sig_transdc_resp-reg_receiver"/>
</dbReference>
<dbReference type="RefSeq" id="WP_090890101.1">
    <property type="nucleotide sequence ID" value="NZ_FOGG01000070.1"/>
</dbReference>
<dbReference type="PROSITE" id="PS50110">
    <property type="entry name" value="RESPONSE_REGULATORY"/>
    <property type="match status" value="1"/>
</dbReference>
<reference evidence="3 4" key="1">
    <citation type="submission" date="2016-10" db="EMBL/GenBank/DDBJ databases">
        <authorList>
            <person name="de Groot N.N."/>
        </authorList>
    </citation>
    <scope>NUCLEOTIDE SEQUENCE [LARGE SCALE GENOMIC DNA]</scope>
    <source>
        <strain evidence="3 4">DSM 18610</strain>
    </source>
</reference>
<dbReference type="PANTHER" id="PTHR37299">
    <property type="entry name" value="TRANSCRIPTIONAL REGULATOR-RELATED"/>
    <property type="match status" value="1"/>
</dbReference>
<keyword evidence="4" id="KW-1185">Reference proteome</keyword>
<evidence type="ECO:0000313" key="3">
    <source>
        <dbReference type="EMBL" id="SES31459.1"/>
    </source>
</evidence>
<evidence type="ECO:0000259" key="2">
    <source>
        <dbReference type="PROSITE" id="PS50110"/>
    </source>
</evidence>
<dbReference type="Gene3D" id="2.40.50.1020">
    <property type="entry name" value="LytTr DNA-binding domain"/>
    <property type="match status" value="1"/>
</dbReference>
<dbReference type="SMART" id="SM00850">
    <property type="entry name" value="LytTR"/>
    <property type="match status" value="1"/>
</dbReference>
<dbReference type="InterPro" id="IPR011006">
    <property type="entry name" value="CheY-like_superfamily"/>
</dbReference>
<keyword evidence="1" id="KW-0597">Phosphoprotein</keyword>
<evidence type="ECO:0000256" key="1">
    <source>
        <dbReference type="PROSITE-ProRule" id="PRU00169"/>
    </source>
</evidence>
<dbReference type="OrthoDB" id="9787344at2"/>
<dbReference type="InterPro" id="IPR046947">
    <property type="entry name" value="LytR-like"/>
</dbReference>
<name>A0A1H9WCE3_9SPHI</name>
<dbReference type="Pfam" id="PF04397">
    <property type="entry name" value="LytTR"/>
    <property type="match status" value="1"/>
</dbReference>
<dbReference type="SUPFAM" id="SSF52172">
    <property type="entry name" value="CheY-like"/>
    <property type="match status" value="1"/>
</dbReference>
<accession>A0A1H9WCE3</accession>
<proteinExistence type="predicted"/>